<dbReference type="RefSeq" id="WP_349246995.1">
    <property type="nucleotide sequence ID" value="NZ_JASCXX010000041.1"/>
</dbReference>
<dbReference type="InterPro" id="IPR052336">
    <property type="entry name" value="MlaD_Phospholipid_Transporter"/>
</dbReference>
<organism evidence="2 3">
    <name type="scientific">Anaerobaca lacustris</name>
    <dbReference type="NCBI Taxonomy" id="3044600"/>
    <lineage>
        <taxon>Bacteria</taxon>
        <taxon>Pseudomonadati</taxon>
        <taxon>Planctomycetota</taxon>
        <taxon>Phycisphaerae</taxon>
        <taxon>Sedimentisphaerales</taxon>
        <taxon>Anaerobacaceae</taxon>
        <taxon>Anaerobaca</taxon>
    </lineage>
</organism>
<comment type="caution">
    <text evidence="2">The sequence shown here is derived from an EMBL/GenBank/DDBJ whole genome shotgun (WGS) entry which is preliminary data.</text>
</comment>
<evidence type="ECO:0000313" key="3">
    <source>
        <dbReference type="Proteomes" id="UP001431776"/>
    </source>
</evidence>
<feature type="domain" description="Mce/MlaD" evidence="1">
    <location>
        <begin position="55"/>
        <end position="123"/>
    </location>
</feature>
<proteinExistence type="predicted"/>
<dbReference type="PANTHER" id="PTHR33371">
    <property type="entry name" value="INTERMEMBRANE PHOSPHOLIPID TRANSPORT SYSTEM BINDING PROTEIN MLAD-RELATED"/>
    <property type="match status" value="1"/>
</dbReference>
<dbReference type="Pfam" id="PF02470">
    <property type="entry name" value="MlaD"/>
    <property type="match status" value="1"/>
</dbReference>
<dbReference type="AlphaFoldDB" id="A0AAW6U3W2"/>
<dbReference type="PANTHER" id="PTHR33371:SF4">
    <property type="entry name" value="INTERMEMBRANE PHOSPHOLIPID TRANSPORT SYSTEM BINDING PROTEIN MLAD"/>
    <property type="match status" value="1"/>
</dbReference>
<keyword evidence="3" id="KW-1185">Reference proteome</keyword>
<protein>
    <recommendedName>
        <fullName evidence="1">Mce/MlaD domain-containing protein</fullName>
    </recommendedName>
</protein>
<name>A0AAW6U3W2_9BACT</name>
<evidence type="ECO:0000313" key="2">
    <source>
        <dbReference type="EMBL" id="MDI6451585.1"/>
    </source>
</evidence>
<accession>A0AAW6U3W2</accession>
<dbReference type="InterPro" id="IPR003399">
    <property type="entry name" value="Mce/MlaD"/>
</dbReference>
<evidence type="ECO:0000259" key="1">
    <source>
        <dbReference type="Pfam" id="PF02470"/>
    </source>
</evidence>
<gene>
    <name evidence="2" type="ORF">QJ522_21160</name>
</gene>
<sequence length="321" mass="35302">MMKQRFKFRHVNEITGTFVILVVVALVSAIVWTGYRQRWFRGTVTLRIVLPEAGAAGIRQGSQVYFLGTLVGTVFDVVVDEAGRMEAGTTIRSDFFRFVREDSSAVVKKKFGVAGDAYFEITRGQGEPLPRKDASIVCRELPGTMESAIEEVRRAALPVLEKFSAGLDTWTTLGEKLSTGADAWTKLGTNLDESRQHLDQLIARLDGIVAGVEQGKGTAGKLLTDSALADDLKTILHKGNVSMDQLQAILEDVQLAGTHLSAVSEALAIEAEDLPGLVLQTQQTLHELERLIEGVQKHWLIRKYIEQPQPNTRIPPSEVVP</sequence>
<dbReference type="Proteomes" id="UP001431776">
    <property type="component" value="Unassembled WGS sequence"/>
</dbReference>
<reference evidence="2" key="1">
    <citation type="submission" date="2023-05" db="EMBL/GenBank/DDBJ databases">
        <title>Anaerotaeda fermentans gen. nov., sp. nov., a novel anaerobic planctomycete of the new family within the order Sedimentisphaerales isolated from Taman Peninsula, Russia.</title>
        <authorList>
            <person name="Khomyakova M.A."/>
            <person name="Merkel A.Y."/>
            <person name="Slobodkin A.I."/>
        </authorList>
    </citation>
    <scope>NUCLEOTIDE SEQUENCE</scope>
    <source>
        <strain evidence="2">M17dextr</strain>
    </source>
</reference>
<dbReference type="EMBL" id="JASCXX010000041">
    <property type="protein sequence ID" value="MDI6451585.1"/>
    <property type="molecule type" value="Genomic_DNA"/>
</dbReference>